<dbReference type="OrthoDB" id="3819888at2759"/>
<dbReference type="Pfam" id="PF00106">
    <property type="entry name" value="adh_short"/>
    <property type="match status" value="1"/>
</dbReference>
<evidence type="ECO:0000256" key="1">
    <source>
        <dbReference type="ARBA" id="ARBA00006484"/>
    </source>
</evidence>
<evidence type="ECO:0000313" key="5">
    <source>
        <dbReference type="Proteomes" id="UP000077266"/>
    </source>
</evidence>
<dbReference type="PANTHER" id="PTHR24320">
    <property type="entry name" value="RETINOL DEHYDROGENASE"/>
    <property type="match status" value="1"/>
</dbReference>
<accession>A0A165P047</accession>
<organism evidence="4 5">
    <name type="scientific">Exidia glandulosa HHB12029</name>
    <dbReference type="NCBI Taxonomy" id="1314781"/>
    <lineage>
        <taxon>Eukaryota</taxon>
        <taxon>Fungi</taxon>
        <taxon>Dikarya</taxon>
        <taxon>Basidiomycota</taxon>
        <taxon>Agaricomycotina</taxon>
        <taxon>Agaricomycetes</taxon>
        <taxon>Auriculariales</taxon>
        <taxon>Exidiaceae</taxon>
        <taxon>Exidia</taxon>
    </lineage>
</organism>
<dbReference type="Gene3D" id="3.40.50.720">
    <property type="entry name" value="NAD(P)-binding Rossmann-like Domain"/>
    <property type="match status" value="1"/>
</dbReference>
<keyword evidence="5" id="KW-1185">Reference proteome</keyword>
<dbReference type="PANTHER" id="PTHR24320:SF283">
    <property type="entry name" value="RETINOL DEHYDROGENASE 11"/>
    <property type="match status" value="1"/>
</dbReference>
<reference evidence="4 5" key="1">
    <citation type="journal article" date="2016" name="Mol. Biol. Evol.">
        <title>Comparative Genomics of Early-Diverging Mushroom-Forming Fungi Provides Insights into the Origins of Lignocellulose Decay Capabilities.</title>
        <authorList>
            <person name="Nagy L.G."/>
            <person name="Riley R."/>
            <person name="Tritt A."/>
            <person name="Adam C."/>
            <person name="Daum C."/>
            <person name="Floudas D."/>
            <person name="Sun H."/>
            <person name="Yadav J.S."/>
            <person name="Pangilinan J."/>
            <person name="Larsson K.H."/>
            <person name="Matsuura K."/>
            <person name="Barry K."/>
            <person name="Labutti K."/>
            <person name="Kuo R."/>
            <person name="Ohm R.A."/>
            <person name="Bhattacharya S.S."/>
            <person name="Shirouzu T."/>
            <person name="Yoshinaga Y."/>
            <person name="Martin F.M."/>
            <person name="Grigoriev I.V."/>
            <person name="Hibbett D.S."/>
        </authorList>
    </citation>
    <scope>NUCLEOTIDE SEQUENCE [LARGE SCALE GENOMIC DNA]</scope>
    <source>
        <strain evidence="4 5">HHB12029</strain>
    </source>
</reference>
<dbReference type="PRINTS" id="PR00081">
    <property type="entry name" value="GDHRDH"/>
</dbReference>
<evidence type="ECO:0000256" key="3">
    <source>
        <dbReference type="RuleBase" id="RU000363"/>
    </source>
</evidence>
<comment type="similarity">
    <text evidence="1 3">Belongs to the short-chain dehydrogenases/reductases (SDR) family.</text>
</comment>
<protein>
    <submittedName>
        <fullName evidence="4">NAD(P)-binding protein</fullName>
    </submittedName>
</protein>
<dbReference type="SUPFAM" id="SSF51735">
    <property type="entry name" value="NAD(P)-binding Rossmann-fold domains"/>
    <property type="match status" value="1"/>
</dbReference>
<dbReference type="GO" id="GO:0016491">
    <property type="term" value="F:oxidoreductase activity"/>
    <property type="evidence" value="ECO:0007669"/>
    <property type="project" value="UniProtKB-KW"/>
</dbReference>
<dbReference type="STRING" id="1314781.A0A165P047"/>
<evidence type="ECO:0000313" key="4">
    <source>
        <dbReference type="EMBL" id="KZW01456.1"/>
    </source>
</evidence>
<dbReference type="AlphaFoldDB" id="A0A165P047"/>
<name>A0A165P047_EXIGL</name>
<evidence type="ECO:0000256" key="2">
    <source>
        <dbReference type="ARBA" id="ARBA00023002"/>
    </source>
</evidence>
<dbReference type="InterPro" id="IPR002347">
    <property type="entry name" value="SDR_fam"/>
</dbReference>
<keyword evidence="2" id="KW-0560">Oxidoreductase</keyword>
<dbReference type="InParanoid" id="A0A165P047"/>
<dbReference type="EMBL" id="KV425893">
    <property type="protein sequence ID" value="KZW01456.1"/>
    <property type="molecule type" value="Genomic_DNA"/>
</dbReference>
<dbReference type="PRINTS" id="PR00080">
    <property type="entry name" value="SDRFAMILY"/>
</dbReference>
<dbReference type="Proteomes" id="UP000077266">
    <property type="component" value="Unassembled WGS sequence"/>
</dbReference>
<gene>
    <name evidence="4" type="ORF">EXIGLDRAFT_717880</name>
</gene>
<proteinExistence type="inferred from homology"/>
<dbReference type="InterPro" id="IPR036291">
    <property type="entry name" value="NAD(P)-bd_dom_sf"/>
</dbReference>
<sequence length="324" mass="34217">MSTPEFNDETTGDEVVARFKEHVLGLTVLITGVAHTGIGGATAIALARGGVKTLILAARSEERAAETIEAVKRINPAVTVLFLSLDLASLSSVRAAAEQILANPTVPSIDVLINNAGVCYAGDAPRLTADGLEEMWAVCHVGHWLLTSLLMPKLLSSGSGGARVINLTSAAHSWWDGSFEDYNYAQTSTKWDGNAAYGRAKAANIVFSKGLAAKYGAQGIFSFSVNPGWVLTELSRHWSSEDFARAVEDAAKIGMVYSSTPKSLEQGCATTLVAALDPGIAQPGFNGAYFDDCQEAKTSAMTEDPAAAGKLWEVTEKLLGAKFM</sequence>